<keyword evidence="1" id="KW-0472">Membrane</keyword>
<feature type="transmembrane region" description="Helical" evidence="1">
    <location>
        <begin position="225"/>
        <end position="245"/>
    </location>
</feature>
<feature type="transmembrane region" description="Helical" evidence="1">
    <location>
        <begin position="288"/>
        <end position="308"/>
    </location>
</feature>
<feature type="transmembrane region" description="Helical" evidence="1">
    <location>
        <begin position="194"/>
        <end position="219"/>
    </location>
</feature>
<dbReference type="AlphaFoldDB" id="A0A3B0URB7"/>
<dbReference type="InterPro" id="IPR021280">
    <property type="entry name" value="TMEM260-like"/>
</dbReference>
<protein>
    <recommendedName>
        <fullName evidence="3">DUF2723 domain-containing protein</fullName>
    </recommendedName>
</protein>
<feature type="transmembrane region" description="Helical" evidence="1">
    <location>
        <begin position="50"/>
        <end position="69"/>
    </location>
</feature>
<dbReference type="PANTHER" id="PTHR16214">
    <property type="entry name" value="TRANSMEMBRANE PROTEIN 260"/>
    <property type="match status" value="1"/>
</dbReference>
<proteinExistence type="predicted"/>
<feature type="transmembrane region" description="Helical" evidence="1">
    <location>
        <begin position="118"/>
        <end position="136"/>
    </location>
</feature>
<accession>A0A3B0URB7</accession>
<feature type="transmembrane region" description="Helical" evidence="1">
    <location>
        <begin position="24"/>
        <end position="43"/>
    </location>
</feature>
<organism evidence="2">
    <name type="scientific">hydrothermal vent metagenome</name>
    <dbReference type="NCBI Taxonomy" id="652676"/>
    <lineage>
        <taxon>unclassified sequences</taxon>
        <taxon>metagenomes</taxon>
        <taxon>ecological metagenomes</taxon>
    </lineage>
</organism>
<evidence type="ECO:0008006" key="3">
    <source>
        <dbReference type="Google" id="ProtNLM"/>
    </source>
</evidence>
<keyword evidence="1" id="KW-1133">Transmembrane helix</keyword>
<feature type="transmembrane region" description="Helical" evidence="1">
    <location>
        <begin position="81"/>
        <end position="106"/>
    </location>
</feature>
<name>A0A3B0URB7_9ZZZZ</name>
<gene>
    <name evidence="2" type="ORF">MNBD_CHLOROFLEXI01-964</name>
</gene>
<feature type="transmembrane region" description="Helical" evidence="1">
    <location>
        <begin position="257"/>
        <end position="276"/>
    </location>
</feature>
<reference evidence="2" key="1">
    <citation type="submission" date="2018-06" db="EMBL/GenBank/DDBJ databases">
        <authorList>
            <person name="Zhirakovskaya E."/>
        </authorList>
    </citation>
    <scope>NUCLEOTIDE SEQUENCE</scope>
</reference>
<sequence>FFSAFLSALTILQAEYILRRLKVGPWLRLGALGLLATAPYFWAMSLIAEVYTLHTALMAGVILTLMRWADDPSPLRLALPIFLMTLSLGNHMATVLLVPGAVWYVLTSHPTQLKNWRVWAAAGTAVILGLTIFLILPLRYASQPVFNYAGEFDAGGVFHPVNLMSFSGVWWLITGQSFSGQMFGYQLYDVWPQTAAYGVQLWTSFLAIGIGPGLLGLIVITRRNWRLSGLLLLIFLANAIFYINYRVIDKDTMYLPTYLIWAIWVGIGYQQLVNWLVNQEQPLVTPRFIRFVAVGAVVLAVALNWTLVDRSDDWSTREMAETILAEAEPNALVLGWWDTVPAVQYLQLVEGQRPDVQAVNRFLIKGEAMERLIMSQIDDRPVYINNPSMALLQQTTATPLGPMYKLERRVEANP</sequence>
<dbReference type="InterPro" id="IPR052724">
    <property type="entry name" value="GT117_domain-containing"/>
</dbReference>
<dbReference type="PANTHER" id="PTHR16214:SF3">
    <property type="entry name" value="TRANSMEMBRANE PROTEIN 260"/>
    <property type="match status" value="1"/>
</dbReference>
<dbReference type="EMBL" id="UOEU01000462">
    <property type="protein sequence ID" value="VAW33615.1"/>
    <property type="molecule type" value="Genomic_DNA"/>
</dbReference>
<evidence type="ECO:0000313" key="2">
    <source>
        <dbReference type="EMBL" id="VAW33615.1"/>
    </source>
</evidence>
<evidence type="ECO:0000256" key="1">
    <source>
        <dbReference type="SAM" id="Phobius"/>
    </source>
</evidence>
<dbReference type="Pfam" id="PF11028">
    <property type="entry name" value="TMEM260-like"/>
    <property type="match status" value="1"/>
</dbReference>
<feature type="transmembrane region" description="Helical" evidence="1">
    <location>
        <begin position="156"/>
        <end position="173"/>
    </location>
</feature>
<keyword evidence="1" id="KW-0812">Transmembrane</keyword>
<feature type="non-terminal residue" evidence="2">
    <location>
        <position position="1"/>
    </location>
</feature>